<name>X5GWZ8_9RICK</name>
<evidence type="ECO:0000256" key="4">
    <source>
        <dbReference type="RuleBase" id="RU003939"/>
    </source>
</evidence>
<evidence type="ECO:0000256" key="1">
    <source>
        <dbReference type="ARBA" id="ARBA00010529"/>
    </source>
</evidence>
<dbReference type="AlphaFoldDB" id="X5GWZ8"/>
<dbReference type="InterPro" id="IPR010992">
    <property type="entry name" value="IHF-like_DNA-bd_dom_sf"/>
</dbReference>
<dbReference type="GO" id="GO:0030261">
    <property type="term" value="P:chromosome condensation"/>
    <property type="evidence" value="ECO:0007669"/>
    <property type="project" value="UniProtKB-KW"/>
</dbReference>
<protein>
    <submittedName>
        <fullName evidence="5">Bacterial DNA-binding family protein</fullName>
    </submittedName>
</protein>
<keyword evidence="3 5" id="KW-0238">DNA-binding</keyword>
<dbReference type="SMART" id="SM00411">
    <property type="entry name" value="BHL"/>
    <property type="match status" value="1"/>
</dbReference>
<dbReference type="Proteomes" id="UP000023755">
    <property type="component" value="Chromosome"/>
</dbReference>
<gene>
    <name evidence="5" type="ORF">NHE_0612</name>
</gene>
<dbReference type="GO" id="GO:0030527">
    <property type="term" value="F:structural constituent of chromatin"/>
    <property type="evidence" value="ECO:0007669"/>
    <property type="project" value="InterPro"/>
</dbReference>
<keyword evidence="2" id="KW-0226">DNA condensation</keyword>
<proteinExistence type="inferred from homology"/>
<comment type="similarity">
    <text evidence="1 4">Belongs to the bacterial histone-like protein family.</text>
</comment>
<dbReference type="SUPFAM" id="SSF47729">
    <property type="entry name" value="IHF-like DNA-binding proteins"/>
    <property type="match status" value="1"/>
</dbReference>
<dbReference type="STRING" id="1286528.NHE_0612"/>
<accession>X5GWZ8</accession>
<dbReference type="Pfam" id="PF00216">
    <property type="entry name" value="Bac_DNA_binding"/>
    <property type="match status" value="1"/>
</dbReference>
<dbReference type="EMBL" id="CP007481">
    <property type="protein sequence ID" value="AHX11547.1"/>
    <property type="molecule type" value="Genomic_DNA"/>
</dbReference>
<organism evidence="5 6">
    <name type="scientific">Neorickettsia helminthoeca str. Oregon</name>
    <dbReference type="NCBI Taxonomy" id="1286528"/>
    <lineage>
        <taxon>Bacteria</taxon>
        <taxon>Pseudomonadati</taxon>
        <taxon>Pseudomonadota</taxon>
        <taxon>Alphaproteobacteria</taxon>
        <taxon>Rickettsiales</taxon>
        <taxon>Anaplasmataceae</taxon>
        <taxon>Neorickettsia</taxon>
    </lineage>
</organism>
<dbReference type="Gene3D" id="4.10.520.10">
    <property type="entry name" value="IHF-like DNA-binding proteins"/>
    <property type="match status" value="1"/>
</dbReference>
<dbReference type="InterPro" id="IPR000119">
    <property type="entry name" value="Hist_DNA-bd"/>
</dbReference>
<evidence type="ECO:0000313" key="5">
    <source>
        <dbReference type="EMBL" id="AHX11547.1"/>
    </source>
</evidence>
<dbReference type="HOGENOM" id="CLU_105066_3_0_5"/>
<dbReference type="PANTHER" id="PTHR33175">
    <property type="entry name" value="DNA-BINDING PROTEIN HU"/>
    <property type="match status" value="1"/>
</dbReference>
<dbReference type="KEGG" id="nhm:NHE_0612"/>
<sequence>MIVSELLMTKEVVKSVDLINIVAEGASIPKGQAKHAINALYEYIYDSLKKKKSIRIPKVGTLSVVKKKATTYCDPKTKQMVKQAETERIKFTISSVIKGDLKSGS</sequence>
<evidence type="ECO:0000313" key="6">
    <source>
        <dbReference type="Proteomes" id="UP000023755"/>
    </source>
</evidence>
<dbReference type="PANTHER" id="PTHR33175:SF3">
    <property type="entry name" value="DNA-BINDING PROTEIN HU-BETA"/>
    <property type="match status" value="1"/>
</dbReference>
<dbReference type="GO" id="GO:0003677">
    <property type="term" value="F:DNA binding"/>
    <property type="evidence" value="ECO:0007669"/>
    <property type="project" value="UniProtKB-KW"/>
</dbReference>
<dbReference type="GO" id="GO:0005829">
    <property type="term" value="C:cytosol"/>
    <property type="evidence" value="ECO:0007669"/>
    <property type="project" value="TreeGrafter"/>
</dbReference>
<evidence type="ECO:0000256" key="2">
    <source>
        <dbReference type="ARBA" id="ARBA00023067"/>
    </source>
</evidence>
<reference evidence="5 6" key="1">
    <citation type="submission" date="2014-03" db="EMBL/GenBank/DDBJ databases">
        <title>Sequencing and Comparison of Genomes and Transcriptome Profiles of Human Ehrlichiosis Agents.</title>
        <authorList>
            <person name="Lin M."/>
            <person name="Daugherty S.C."/>
            <person name="Nagaraj S."/>
            <person name="Cheng Z."/>
            <person name="Xiong Q."/>
            <person name="Lin F.-Y."/>
            <person name="Sengamalay N."/>
            <person name="Ott S."/>
            <person name="Godinez A."/>
            <person name="Tallon L.J."/>
            <person name="Sadzewicz L."/>
            <person name="Fraser C.M."/>
            <person name="Dunning Hotopp J.C."/>
            <person name="Rikihisa Y."/>
        </authorList>
    </citation>
    <scope>NUCLEOTIDE SEQUENCE [LARGE SCALE GENOMIC DNA]</scope>
    <source>
        <strain evidence="5 6">Oregon</strain>
    </source>
</reference>
<evidence type="ECO:0000256" key="3">
    <source>
        <dbReference type="ARBA" id="ARBA00023125"/>
    </source>
</evidence>
<keyword evidence="6" id="KW-1185">Reference proteome</keyword>